<dbReference type="RefSeq" id="WP_238750035.1">
    <property type="nucleotide sequence ID" value="NZ_CAKLPZ010000001.1"/>
</dbReference>
<sequence length="122" mass="13341">MNKLFTYSLLLCLALAITACGDESIEESQQSIDSENASEHNDSDANDDGEVTYEEQSARGVSTTNTTNYAQRADSIRTVRDTLVTPTYTDDEYEAAYSTSTTNPANQVEGGITPGDEQKRKQ</sequence>
<feature type="chain" id="PRO_5045711683" description="Secreted protein" evidence="2">
    <location>
        <begin position="22"/>
        <end position="122"/>
    </location>
</feature>
<dbReference type="Proteomes" id="UP000837803">
    <property type="component" value="Unassembled WGS sequence"/>
</dbReference>
<evidence type="ECO:0000256" key="2">
    <source>
        <dbReference type="SAM" id="SignalP"/>
    </source>
</evidence>
<proteinExistence type="predicted"/>
<keyword evidence="4" id="KW-1185">Reference proteome</keyword>
<accession>A0ABM9AZR0</accession>
<dbReference type="EMBL" id="CAKLPZ010000001">
    <property type="protein sequence ID" value="CAH0999837.1"/>
    <property type="molecule type" value="Genomic_DNA"/>
</dbReference>
<protein>
    <recommendedName>
        <fullName evidence="5">Secreted protein</fullName>
    </recommendedName>
</protein>
<reference evidence="3" key="1">
    <citation type="submission" date="2021-12" db="EMBL/GenBank/DDBJ databases">
        <authorList>
            <person name="Rodrigo-Torres L."/>
            <person name="Arahal R. D."/>
            <person name="Lucena T."/>
        </authorList>
    </citation>
    <scope>NUCLEOTIDE SEQUENCE</scope>
    <source>
        <strain evidence="3">CECT 8419</strain>
    </source>
</reference>
<feature type="compositionally biased region" description="Polar residues" evidence="1">
    <location>
        <begin position="59"/>
        <end position="70"/>
    </location>
</feature>
<comment type="caution">
    <text evidence="3">The sequence shown here is derived from an EMBL/GenBank/DDBJ whole genome shotgun (WGS) entry which is preliminary data.</text>
</comment>
<name>A0ABM9AZR0_9BACT</name>
<evidence type="ECO:0000313" key="3">
    <source>
        <dbReference type="EMBL" id="CAH0999837.1"/>
    </source>
</evidence>
<evidence type="ECO:0000256" key="1">
    <source>
        <dbReference type="SAM" id="MobiDB-lite"/>
    </source>
</evidence>
<feature type="region of interest" description="Disordered" evidence="1">
    <location>
        <begin position="24"/>
        <end position="122"/>
    </location>
</feature>
<feature type="signal peptide" evidence="2">
    <location>
        <begin position="1"/>
        <end position="21"/>
    </location>
</feature>
<gene>
    <name evidence="3" type="ORF">LEM8419_01122</name>
</gene>
<dbReference type="PROSITE" id="PS51257">
    <property type="entry name" value="PROKAR_LIPOPROTEIN"/>
    <property type="match status" value="1"/>
</dbReference>
<feature type="compositionally biased region" description="Polar residues" evidence="1">
    <location>
        <begin position="97"/>
        <end position="106"/>
    </location>
</feature>
<feature type="compositionally biased region" description="Acidic residues" evidence="1">
    <location>
        <begin position="44"/>
        <end position="53"/>
    </location>
</feature>
<evidence type="ECO:0000313" key="4">
    <source>
        <dbReference type="Proteomes" id="UP000837803"/>
    </source>
</evidence>
<evidence type="ECO:0008006" key="5">
    <source>
        <dbReference type="Google" id="ProtNLM"/>
    </source>
</evidence>
<organism evidence="3 4">
    <name type="scientific">Neolewinella maritima</name>
    <dbReference type="NCBI Taxonomy" id="1383882"/>
    <lineage>
        <taxon>Bacteria</taxon>
        <taxon>Pseudomonadati</taxon>
        <taxon>Bacteroidota</taxon>
        <taxon>Saprospiria</taxon>
        <taxon>Saprospirales</taxon>
        <taxon>Lewinellaceae</taxon>
        <taxon>Neolewinella</taxon>
    </lineage>
</organism>
<keyword evidence="2" id="KW-0732">Signal</keyword>